<gene>
    <name evidence="4" type="ORF">C683_1136</name>
</gene>
<evidence type="ECO:0000313" key="4">
    <source>
        <dbReference type="EMBL" id="EKU26861.1"/>
    </source>
</evidence>
<evidence type="ECO:0000259" key="3">
    <source>
        <dbReference type="PROSITE" id="PS50206"/>
    </source>
</evidence>
<keyword evidence="2" id="KW-0812">Transmembrane</keyword>
<comment type="caution">
    <text evidence="4">The sequence shown here is derived from an EMBL/GenBank/DDBJ whole genome shotgun (WGS) entry which is preliminary data.</text>
</comment>
<dbReference type="eggNOG" id="COG0607">
    <property type="taxonomic scope" value="Bacteria"/>
</dbReference>
<dbReference type="SMART" id="SM00450">
    <property type="entry name" value="RHOD"/>
    <property type="match status" value="1"/>
</dbReference>
<sequence length="131" mass="15090">MSVIAVVNLILIIILVGLLANMLYVYVSLKRKATQLEEAEFRVQSKNQQLIDTRERDSFNAGHIMGARNFPYSMLKEVGQSLRKDRPIYLYAQTKGMEARSVNVLYKQGFRNIYVLKGGFDQWTGRVKKTQ</sequence>
<dbReference type="STRING" id="1234409.C683_1136"/>
<dbReference type="OrthoDB" id="9808735at2"/>
<organism evidence="4 5">
    <name type="scientific">Catellicoccus marimammalium M35/04/3</name>
    <dbReference type="NCBI Taxonomy" id="1234409"/>
    <lineage>
        <taxon>Bacteria</taxon>
        <taxon>Bacillati</taxon>
        <taxon>Bacillota</taxon>
        <taxon>Bacilli</taxon>
        <taxon>Lactobacillales</taxon>
        <taxon>Enterococcaceae</taxon>
        <taxon>Catellicoccus</taxon>
    </lineage>
</organism>
<feature type="coiled-coil region" evidence="1">
    <location>
        <begin position="29"/>
        <end position="56"/>
    </location>
</feature>
<dbReference type="PANTHER" id="PTHR43031">
    <property type="entry name" value="FAD-DEPENDENT OXIDOREDUCTASE"/>
    <property type="match status" value="1"/>
</dbReference>
<dbReference type="EMBL" id="AMYT01000022">
    <property type="protein sequence ID" value="EKU26861.1"/>
    <property type="molecule type" value="Genomic_DNA"/>
</dbReference>
<proteinExistence type="predicted"/>
<protein>
    <submittedName>
        <fullName evidence="4">Rhodanese-like domain-contianing protein</fullName>
    </submittedName>
</protein>
<dbReference type="InterPro" id="IPR036873">
    <property type="entry name" value="Rhodanese-like_dom_sf"/>
</dbReference>
<keyword evidence="2" id="KW-0472">Membrane</keyword>
<dbReference type="PROSITE" id="PS50206">
    <property type="entry name" value="RHODANESE_3"/>
    <property type="match status" value="1"/>
</dbReference>
<feature type="domain" description="Rhodanese" evidence="3">
    <location>
        <begin position="44"/>
        <end position="128"/>
    </location>
</feature>
<dbReference type="InterPro" id="IPR001763">
    <property type="entry name" value="Rhodanese-like_dom"/>
</dbReference>
<accession>K8ZML5</accession>
<reference evidence="4 5" key="1">
    <citation type="journal article" date="2013" name="Genome Announc.">
        <title>Draft Genome Sequence of Catellicoccus marimammalium, a Novel Species Commonly Found in Gull Feces.</title>
        <authorList>
            <person name="Weigand M.R."/>
            <person name="Ryu H."/>
            <person name="Bozcek L."/>
            <person name="Konstantinidis K.T."/>
            <person name="Santo Domingo J.W."/>
        </authorList>
    </citation>
    <scope>NUCLEOTIDE SEQUENCE [LARGE SCALE GENOMIC DNA]</scope>
    <source>
        <strain evidence="4 5">M35/04/3</strain>
    </source>
</reference>
<evidence type="ECO:0000256" key="1">
    <source>
        <dbReference type="SAM" id="Coils"/>
    </source>
</evidence>
<evidence type="ECO:0000313" key="5">
    <source>
        <dbReference type="Proteomes" id="UP000016057"/>
    </source>
</evidence>
<dbReference type="InterPro" id="IPR050229">
    <property type="entry name" value="GlpE_sulfurtransferase"/>
</dbReference>
<keyword evidence="1" id="KW-0175">Coiled coil</keyword>
<dbReference type="Pfam" id="PF00581">
    <property type="entry name" value="Rhodanese"/>
    <property type="match status" value="1"/>
</dbReference>
<keyword evidence="2" id="KW-1133">Transmembrane helix</keyword>
<dbReference type="AlphaFoldDB" id="K8ZML5"/>
<dbReference type="PANTHER" id="PTHR43031:SF18">
    <property type="entry name" value="RHODANESE-RELATED SULFURTRANSFERASES"/>
    <property type="match status" value="1"/>
</dbReference>
<feature type="transmembrane region" description="Helical" evidence="2">
    <location>
        <begin position="6"/>
        <end position="27"/>
    </location>
</feature>
<dbReference type="SUPFAM" id="SSF52821">
    <property type="entry name" value="Rhodanese/Cell cycle control phosphatase"/>
    <property type="match status" value="1"/>
</dbReference>
<keyword evidence="5" id="KW-1185">Reference proteome</keyword>
<dbReference type="CDD" id="cd00158">
    <property type="entry name" value="RHOD"/>
    <property type="match status" value="1"/>
</dbReference>
<dbReference type="RefSeq" id="WP_009491937.1">
    <property type="nucleotide sequence ID" value="NZ_AMYT01000022.1"/>
</dbReference>
<dbReference type="Gene3D" id="3.40.250.10">
    <property type="entry name" value="Rhodanese-like domain"/>
    <property type="match status" value="1"/>
</dbReference>
<evidence type="ECO:0000256" key="2">
    <source>
        <dbReference type="SAM" id="Phobius"/>
    </source>
</evidence>
<dbReference type="Proteomes" id="UP000016057">
    <property type="component" value="Unassembled WGS sequence"/>
</dbReference>
<name>K8ZML5_9ENTE</name>